<feature type="signal peptide" evidence="2">
    <location>
        <begin position="1"/>
        <end position="20"/>
    </location>
</feature>
<gene>
    <name evidence="3" type="ORF">G3A44_15985</name>
</gene>
<organism evidence="3 4">
    <name type="scientific">Ideonella livida</name>
    <dbReference type="NCBI Taxonomy" id="2707176"/>
    <lineage>
        <taxon>Bacteria</taxon>
        <taxon>Pseudomonadati</taxon>
        <taxon>Pseudomonadota</taxon>
        <taxon>Betaproteobacteria</taxon>
        <taxon>Burkholderiales</taxon>
        <taxon>Sphaerotilaceae</taxon>
        <taxon>Ideonella</taxon>
    </lineage>
</organism>
<reference evidence="3 4" key="1">
    <citation type="submission" date="2020-02" db="EMBL/GenBank/DDBJ databases">
        <title>Ideonella bacterium strain TBM-1.</title>
        <authorList>
            <person name="Chen W.-M."/>
        </authorList>
    </citation>
    <scope>NUCLEOTIDE SEQUENCE [LARGE SCALE GENOMIC DNA]</scope>
    <source>
        <strain evidence="3 4">TBM-1</strain>
    </source>
</reference>
<feature type="compositionally biased region" description="Pro residues" evidence="1">
    <location>
        <begin position="25"/>
        <end position="47"/>
    </location>
</feature>
<evidence type="ECO:0008006" key="5">
    <source>
        <dbReference type="Google" id="ProtNLM"/>
    </source>
</evidence>
<dbReference type="RefSeq" id="WP_163458746.1">
    <property type="nucleotide sequence ID" value="NZ_JAAGOH010000021.1"/>
</dbReference>
<dbReference type="EMBL" id="JAAGOH010000021">
    <property type="protein sequence ID" value="NDY92691.1"/>
    <property type="molecule type" value="Genomic_DNA"/>
</dbReference>
<proteinExistence type="predicted"/>
<dbReference type="Proteomes" id="UP000484255">
    <property type="component" value="Unassembled WGS sequence"/>
</dbReference>
<sequence length="107" mass="11301">MRLLALGAGLASAVTLSGCAWFLSEPPPPPPPPPPAPVVDSGPPPQRSPWTYEAERAALLAGCQGPAGMRPVATVIKRYATLDWFDVACVSGTIRVRCEMGMCTQIR</sequence>
<evidence type="ECO:0000313" key="4">
    <source>
        <dbReference type="Proteomes" id="UP000484255"/>
    </source>
</evidence>
<comment type="caution">
    <text evidence="3">The sequence shown here is derived from an EMBL/GenBank/DDBJ whole genome shotgun (WGS) entry which is preliminary data.</text>
</comment>
<evidence type="ECO:0000313" key="3">
    <source>
        <dbReference type="EMBL" id="NDY92691.1"/>
    </source>
</evidence>
<evidence type="ECO:0000256" key="2">
    <source>
        <dbReference type="SAM" id="SignalP"/>
    </source>
</evidence>
<name>A0A7C9PJD7_9BURK</name>
<protein>
    <recommendedName>
        <fullName evidence="5">Lipoprotein</fullName>
    </recommendedName>
</protein>
<dbReference type="AlphaFoldDB" id="A0A7C9PJD7"/>
<feature type="chain" id="PRO_5028941350" description="Lipoprotein" evidence="2">
    <location>
        <begin position="21"/>
        <end position="107"/>
    </location>
</feature>
<accession>A0A7C9PJD7</accession>
<keyword evidence="4" id="KW-1185">Reference proteome</keyword>
<dbReference type="PROSITE" id="PS51257">
    <property type="entry name" value="PROKAR_LIPOPROTEIN"/>
    <property type="match status" value="1"/>
</dbReference>
<evidence type="ECO:0000256" key="1">
    <source>
        <dbReference type="SAM" id="MobiDB-lite"/>
    </source>
</evidence>
<keyword evidence="2" id="KW-0732">Signal</keyword>
<feature type="region of interest" description="Disordered" evidence="1">
    <location>
        <begin position="24"/>
        <end position="47"/>
    </location>
</feature>